<dbReference type="PANTHER" id="PTHR46558:SF4">
    <property type="entry name" value="DNA-BIDING PHAGE PROTEIN"/>
    <property type="match status" value="1"/>
</dbReference>
<gene>
    <name evidence="3" type="ORF">EV212_1148</name>
</gene>
<evidence type="ECO:0000256" key="1">
    <source>
        <dbReference type="ARBA" id="ARBA00023125"/>
    </source>
</evidence>
<keyword evidence="1 3" id="KW-0238">DNA-binding</keyword>
<dbReference type="InterPro" id="IPR001387">
    <property type="entry name" value="Cro/C1-type_HTH"/>
</dbReference>
<dbReference type="PANTHER" id="PTHR46558">
    <property type="entry name" value="TRACRIPTIONAL REGULATORY PROTEIN-RELATED-RELATED"/>
    <property type="match status" value="1"/>
</dbReference>
<proteinExistence type="predicted"/>
<dbReference type="CDD" id="cd00093">
    <property type="entry name" value="HTH_XRE"/>
    <property type="match status" value="1"/>
</dbReference>
<protein>
    <submittedName>
        <fullName evidence="3">DNA-binding XRE family transcriptional regulator</fullName>
    </submittedName>
</protein>
<evidence type="ECO:0000313" key="4">
    <source>
        <dbReference type="Proteomes" id="UP000295711"/>
    </source>
</evidence>
<dbReference type="InterPro" id="IPR010982">
    <property type="entry name" value="Lambda_DNA-bd_dom_sf"/>
</dbReference>
<reference evidence="3 4" key="1">
    <citation type="submission" date="2019-03" db="EMBL/GenBank/DDBJ databases">
        <title>Genomic Encyclopedia of Type Strains, Phase IV (KMG-IV): sequencing the most valuable type-strain genomes for metagenomic binning, comparative biology and taxonomic classification.</title>
        <authorList>
            <person name="Goeker M."/>
        </authorList>
    </citation>
    <scope>NUCLEOTIDE SEQUENCE [LARGE SCALE GENOMIC DNA]</scope>
    <source>
        <strain evidence="3 4">DSM 28559</strain>
    </source>
</reference>
<dbReference type="EMBL" id="SLXA01000014">
    <property type="protein sequence ID" value="TCO82897.1"/>
    <property type="molecule type" value="Genomic_DNA"/>
</dbReference>
<organism evidence="3 4">
    <name type="scientific">Frisingicoccus caecimuris</name>
    <dbReference type="NCBI Taxonomy" id="1796636"/>
    <lineage>
        <taxon>Bacteria</taxon>
        <taxon>Bacillati</taxon>
        <taxon>Bacillota</taxon>
        <taxon>Clostridia</taxon>
        <taxon>Lachnospirales</taxon>
        <taxon>Lachnospiraceae</taxon>
        <taxon>Frisingicoccus</taxon>
    </lineage>
</organism>
<dbReference type="GO" id="GO:0003677">
    <property type="term" value="F:DNA binding"/>
    <property type="evidence" value="ECO:0007669"/>
    <property type="project" value="UniProtKB-KW"/>
</dbReference>
<name>A0A4V6NPL2_9FIRM</name>
<dbReference type="Pfam" id="PF01381">
    <property type="entry name" value="HTH_3"/>
    <property type="match status" value="1"/>
</dbReference>
<dbReference type="AlphaFoldDB" id="A0A4V6NPL2"/>
<dbReference type="SMART" id="SM00530">
    <property type="entry name" value="HTH_XRE"/>
    <property type="match status" value="1"/>
</dbReference>
<dbReference type="SUPFAM" id="SSF47413">
    <property type="entry name" value="lambda repressor-like DNA-binding domains"/>
    <property type="match status" value="1"/>
</dbReference>
<dbReference type="Gene3D" id="1.10.260.40">
    <property type="entry name" value="lambda repressor-like DNA-binding domains"/>
    <property type="match status" value="1"/>
</dbReference>
<keyword evidence="4" id="KW-1185">Reference proteome</keyword>
<dbReference type="RefSeq" id="WP_207669105.1">
    <property type="nucleotide sequence ID" value="NZ_JANKAQ010000015.1"/>
</dbReference>
<dbReference type="PROSITE" id="PS50943">
    <property type="entry name" value="HTH_CROC1"/>
    <property type="match status" value="1"/>
</dbReference>
<accession>A0A4V6NPL2</accession>
<evidence type="ECO:0000259" key="2">
    <source>
        <dbReference type="PROSITE" id="PS50943"/>
    </source>
</evidence>
<evidence type="ECO:0000313" key="3">
    <source>
        <dbReference type="EMBL" id="TCO82897.1"/>
    </source>
</evidence>
<feature type="domain" description="HTH cro/C1-type" evidence="2">
    <location>
        <begin position="11"/>
        <end position="65"/>
    </location>
</feature>
<dbReference type="Proteomes" id="UP000295711">
    <property type="component" value="Unassembled WGS sequence"/>
</dbReference>
<comment type="caution">
    <text evidence="3">The sequence shown here is derived from an EMBL/GenBank/DDBJ whole genome shotgun (WGS) entry which is preliminary data.</text>
</comment>
<sequence>MIIKKLLGDTVKEERLRRDLTQIKLAENALVSLRTVSDIETYKGNPQLETLIPLVKYLNISLDALIFGEEPQMDSTMRQIMEELDQCTEEEKHLALSTLQGLLSGIRDNKQ</sequence>